<sequence>MTDETSKFGSKYMGYEAADSQELFGADNNNETSKNIIKHIVATMSDRAATKVKFNTLLHDFRKEVLPLAIENYDAFSEMLAFGEDTHIDRDAIFNALLTPDGYDNCTEVLLATFSGQTEMRSVSSQTEGTVTIFTVGNPAYPSNIVGVRQPQQQQQQQQRQHVPYSDRSSQIKTLPQMPNR</sequence>
<keyword evidence="3" id="KW-1185">Reference proteome</keyword>
<dbReference type="Proteomes" id="UP001164746">
    <property type="component" value="Chromosome 9"/>
</dbReference>
<protein>
    <submittedName>
        <fullName evidence="2">Uncharacterized protein</fullName>
    </submittedName>
</protein>
<organism evidence="2 3">
    <name type="scientific">Mya arenaria</name>
    <name type="common">Soft-shell clam</name>
    <dbReference type="NCBI Taxonomy" id="6604"/>
    <lineage>
        <taxon>Eukaryota</taxon>
        <taxon>Metazoa</taxon>
        <taxon>Spiralia</taxon>
        <taxon>Lophotrochozoa</taxon>
        <taxon>Mollusca</taxon>
        <taxon>Bivalvia</taxon>
        <taxon>Autobranchia</taxon>
        <taxon>Heteroconchia</taxon>
        <taxon>Euheterodonta</taxon>
        <taxon>Imparidentia</taxon>
        <taxon>Neoheterodontei</taxon>
        <taxon>Myida</taxon>
        <taxon>Myoidea</taxon>
        <taxon>Myidae</taxon>
        <taxon>Mya</taxon>
    </lineage>
</organism>
<reference evidence="2" key="1">
    <citation type="submission" date="2022-11" db="EMBL/GenBank/DDBJ databases">
        <title>Centuries of genome instability and evolution in soft-shell clam transmissible cancer (bioRxiv).</title>
        <authorList>
            <person name="Hart S.F.M."/>
            <person name="Yonemitsu M.A."/>
            <person name="Giersch R.M."/>
            <person name="Beal B.F."/>
            <person name="Arriagada G."/>
            <person name="Davis B.W."/>
            <person name="Ostrander E.A."/>
            <person name="Goff S.P."/>
            <person name="Metzger M.J."/>
        </authorList>
    </citation>
    <scope>NUCLEOTIDE SEQUENCE</scope>
    <source>
        <strain evidence="2">MELC-2E11</strain>
        <tissue evidence="2">Siphon/mantle</tissue>
    </source>
</reference>
<feature type="non-terminal residue" evidence="2">
    <location>
        <position position="1"/>
    </location>
</feature>
<dbReference type="EMBL" id="CP111020">
    <property type="protein sequence ID" value="WAR14792.1"/>
    <property type="molecule type" value="Genomic_DNA"/>
</dbReference>
<name>A0ABY7EZK5_MYAAR</name>
<feature type="compositionally biased region" description="Polar residues" evidence="1">
    <location>
        <begin position="167"/>
        <end position="181"/>
    </location>
</feature>
<gene>
    <name evidence="2" type="ORF">MAR_004897</name>
</gene>
<evidence type="ECO:0000313" key="3">
    <source>
        <dbReference type="Proteomes" id="UP001164746"/>
    </source>
</evidence>
<proteinExistence type="predicted"/>
<feature type="compositionally biased region" description="Low complexity" evidence="1">
    <location>
        <begin position="149"/>
        <end position="161"/>
    </location>
</feature>
<accession>A0ABY7EZK5</accession>
<evidence type="ECO:0000256" key="1">
    <source>
        <dbReference type="SAM" id="MobiDB-lite"/>
    </source>
</evidence>
<evidence type="ECO:0000313" key="2">
    <source>
        <dbReference type="EMBL" id="WAR14792.1"/>
    </source>
</evidence>
<feature type="region of interest" description="Disordered" evidence="1">
    <location>
        <begin position="149"/>
        <end position="181"/>
    </location>
</feature>